<organism evidence="3 4">
    <name type="scientific">Paenarthrobacter aurescens (strain TC1)</name>
    <dbReference type="NCBI Taxonomy" id="290340"/>
    <lineage>
        <taxon>Bacteria</taxon>
        <taxon>Bacillati</taxon>
        <taxon>Actinomycetota</taxon>
        <taxon>Actinomycetes</taxon>
        <taxon>Micrococcales</taxon>
        <taxon>Micrococcaceae</taxon>
        <taxon>Paenarthrobacter</taxon>
    </lineage>
</organism>
<dbReference type="GO" id="GO:0004527">
    <property type="term" value="F:exonuclease activity"/>
    <property type="evidence" value="ECO:0007669"/>
    <property type="project" value="UniProtKB-KW"/>
</dbReference>
<dbReference type="eggNOG" id="COG3568">
    <property type="taxonomic scope" value="Bacteria"/>
</dbReference>
<dbReference type="SUPFAM" id="SSF56219">
    <property type="entry name" value="DNase I-like"/>
    <property type="match status" value="1"/>
</dbReference>
<keyword evidence="3" id="KW-0255">Endonuclease</keyword>
<dbReference type="InterPro" id="IPR036691">
    <property type="entry name" value="Endo/exonu/phosph_ase_sf"/>
</dbReference>
<evidence type="ECO:0000259" key="2">
    <source>
        <dbReference type="Pfam" id="PF03372"/>
    </source>
</evidence>
<feature type="transmembrane region" description="Helical" evidence="1">
    <location>
        <begin position="37"/>
        <end position="61"/>
    </location>
</feature>
<dbReference type="InterPro" id="IPR005135">
    <property type="entry name" value="Endo/exonuclease/phosphatase"/>
</dbReference>
<evidence type="ECO:0000256" key="1">
    <source>
        <dbReference type="SAM" id="Phobius"/>
    </source>
</evidence>
<dbReference type="EMBL" id="CP000474">
    <property type="protein sequence ID" value="ABM09480.1"/>
    <property type="molecule type" value="Genomic_DNA"/>
</dbReference>
<keyword evidence="1" id="KW-0812">Transmembrane</keyword>
<dbReference type="AlphaFoldDB" id="A1R797"/>
<feature type="transmembrane region" description="Helical" evidence="1">
    <location>
        <begin position="67"/>
        <end position="90"/>
    </location>
</feature>
<dbReference type="Proteomes" id="UP000000637">
    <property type="component" value="Chromosome"/>
</dbReference>
<dbReference type="HOGENOM" id="CLU_052333_1_1_11"/>
<dbReference type="Pfam" id="PF03372">
    <property type="entry name" value="Exo_endo_phos"/>
    <property type="match status" value="1"/>
</dbReference>
<feature type="transmembrane region" description="Helical" evidence="1">
    <location>
        <begin position="97"/>
        <end position="114"/>
    </location>
</feature>
<dbReference type="Gene3D" id="3.60.10.10">
    <property type="entry name" value="Endonuclease/exonuclease/phosphatase"/>
    <property type="match status" value="1"/>
</dbReference>
<keyword evidence="1" id="KW-1133">Transmembrane helix</keyword>
<dbReference type="KEGG" id="aau:AAur_2375"/>
<keyword evidence="4" id="KW-1185">Reference proteome</keyword>
<evidence type="ECO:0000313" key="4">
    <source>
        <dbReference type="Proteomes" id="UP000000637"/>
    </source>
</evidence>
<keyword evidence="3" id="KW-0378">Hydrolase</keyword>
<proteinExistence type="predicted"/>
<keyword evidence="1" id="KW-0472">Membrane</keyword>
<sequence>MRSSFGWSPSHVAVHRLEPMTHPAPSMMETRRAPRRASVVCSVLALLAVLPVAGVSMFRAIPAEWPLVVVQLLSFTPWMVLPAAFALMLAVVGRRRWVIIATSALLAVQLFWLFPMDAGKPEALPAGTPTVALKVMSLNSEYGEADAAAIVKLVRDNGVQLLAIQEHTQGLEDRLEYEGLDRMLPNRVSEPHDDASGGAVYSVFPLEPNGLLPDTPFRNDVTRVLVSNPGSGSKATLNLTNVHALPPVDERIDQWRSDLVKIARQASSPGNHLLMGDYNSTYDHSEFRALLADGPQGTKLVDVGTASGARFSPTWPMEGPPLPGIVIDHMVTSPRISSSGYAVHRVPGSDHAAIMATLAVPAG</sequence>
<feature type="domain" description="Endonuclease/exonuclease/phosphatase" evidence="2">
    <location>
        <begin position="136"/>
        <end position="351"/>
    </location>
</feature>
<evidence type="ECO:0000313" key="3">
    <source>
        <dbReference type="EMBL" id="ABM09480.1"/>
    </source>
</evidence>
<protein>
    <submittedName>
        <fullName evidence="3">Endonuclease/Exonuclease/phosphatase family protein</fullName>
    </submittedName>
</protein>
<dbReference type="GO" id="GO:0004519">
    <property type="term" value="F:endonuclease activity"/>
    <property type="evidence" value="ECO:0007669"/>
    <property type="project" value="UniProtKB-KW"/>
</dbReference>
<name>A1R797_PAEAT</name>
<keyword evidence="3" id="KW-0540">Nuclease</keyword>
<dbReference type="STRING" id="290340.AAur_2375"/>
<gene>
    <name evidence="3" type="ordered locus">AAur_2375</name>
</gene>
<accession>A1R797</accession>
<reference evidence="3 4" key="1">
    <citation type="journal article" date="2006" name="PLoS Genet.">
        <title>Secrets of soil survival revealed by the genome sequence of Arthrobacter aurescens TC1.</title>
        <authorList>
            <person name="Mongodin E.F."/>
            <person name="Shapir N."/>
            <person name="Daugherty S.C."/>
            <person name="DeBoy R.T."/>
            <person name="Emerson J.B."/>
            <person name="Shvartzbeyn A."/>
            <person name="Radune D."/>
            <person name="Vamathevan J."/>
            <person name="Riggs F."/>
            <person name="Grinberg V."/>
            <person name="Khouri H."/>
            <person name="Wackett L.P."/>
            <person name="Nelson K.E."/>
            <person name="Sadowsky M.J."/>
        </authorList>
    </citation>
    <scope>NUCLEOTIDE SEQUENCE [LARGE SCALE GENOMIC DNA]</scope>
    <source>
        <strain evidence="3 4">TC1</strain>
    </source>
</reference>